<protein>
    <recommendedName>
        <fullName evidence="1">Squalene cyclase C-terminal domain-containing protein</fullName>
    </recommendedName>
</protein>
<organism evidence="2 3">
    <name type="scientific">Actinocorallia longicatena</name>
    <dbReference type="NCBI Taxonomy" id="111803"/>
    <lineage>
        <taxon>Bacteria</taxon>
        <taxon>Bacillati</taxon>
        <taxon>Actinomycetota</taxon>
        <taxon>Actinomycetes</taxon>
        <taxon>Streptosporangiales</taxon>
        <taxon>Thermomonosporaceae</taxon>
        <taxon>Actinocorallia</taxon>
    </lineage>
</organism>
<dbReference type="Gene3D" id="1.50.10.160">
    <property type="match status" value="1"/>
</dbReference>
<gene>
    <name evidence="2" type="ORF">GCM10010468_07200</name>
</gene>
<proteinExistence type="predicted"/>
<dbReference type="EMBL" id="BAAAUV010000002">
    <property type="protein sequence ID" value="GAA3196531.1"/>
    <property type="molecule type" value="Genomic_DNA"/>
</dbReference>
<dbReference type="InterPro" id="IPR008930">
    <property type="entry name" value="Terpenoid_cyclase/PrenylTrfase"/>
</dbReference>
<dbReference type="PANTHER" id="PTHR31739:SF25">
    <property type="entry name" value="(E,E)-GERANYLLINALOOL SYNTHASE"/>
    <property type="match status" value="1"/>
</dbReference>
<evidence type="ECO:0000313" key="3">
    <source>
        <dbReference type="Proteomes" id="UP001501237"/>
    </source>
</evidence>
<dbReference type="CDD" id="cd00688">
    <property type="entry name" value="ISOPREN_C2_like"/>
    <property type="match status" value="1"/>
</dbReference>
<comment type="caution">
    <text evidence="2">The sequence shown here is derived from an EMBL/GenBank/DDBJ whole genome shotgun (WGS) entry which is preliminary data.</text>
</comment>
<feature type="domain" description="Squalene cyclase C-terminal" evidence="1">
    <location>
        <begin position="316"/>
        <end position="417"/>
    </location>
</feature>
<dbReference type="InterPro" id="IPR032696">
    <property type="entry name" value="SQ_cyclase_C"/>
</dbReference>
<keyword evidence="3" id="KW-1185">Reference proteome</keyword>
<dbReference type="PANTHER" id="PTHR31739">
    <property type="entry name" value="ENT-COPALYL DIPHOSPHATE SYNTHASE, CHLOROPLASTIC"/>
    <property type="match status" value="1"/>
</dbReference>
<dbReference type="SUPFAM" id="SSF48239">
    <property type="entry name" value="Terpenoid cyclases/Protein prenyltransferases"/>
    <property type="match status" value="2"/>
</dbReference>
<evidence type="ECO:0000259" key="1">
    <source>
        <dbReference type="Pfam" id="PF13243"/>
    </source>
</evidence>
<name>A0ABP6Q1T4_9ACTN</name>
<accession>A0ABP6Q1T4</accession>
<dbReference type="InterPro" id="IPR050148">
    <property type="entry name" value="Terpene_synthase-like"/>
</dbReference>
<reference evidence="3" key="1">
    <citation type="journal article" date="2019" name="Int. J. Syst. Evol. Microbiol.">
        <title>The Global Catalogue of Microorganisms (GCM) 10K type strain sequencing project: providing services to taxonomists for standard genome sequencing and annotation.</title>
        <authorList>
            <consortium name="The Broad Institute Genomics Platform"/>
            <consortium name="The Broad Institute Genome Sequencing Center for Infectious Disease"/>
            <person name="Wu L."/>
            <person name="Ma J."/>
        </authorList>
    </citation>
    <scope>NUCLEOTIDE SEQUENCE [LARGE SCALE GENOMIC DNA]</scope>
    <source>
        <strain evidence="3">JCM 9377</strain>
    </source>
</reference>
<dbReference type="Gene3D" id="1.50.10.20">
    <property type="match status" value="1"/>
</dbReference>
<evidence type="ECO:0000313" key="2">
    <source>
        <dbReference type="EMBL" id="GAA3196531.1"/>
    </source>
</evidence>
<dbReference type="Proteomes" id="UP001501237">
    <property type="component" value="Unassembled WGS sequence"/>
</dbReference>
<dbReference type="RefSeq" id="WP_344822062.1">
    <property type="nucleotide sequence ID" value="NZ_BAAAUV010000002.1"/>
</dbReference>
<sequence length="502" mass="53165">MIEAQRLVESLLAHPWGQVSPSVYETGRVVALAPWLAGHRDRVRFLVGRQRPDGGWGPPSGPGYRIVPTLSAVEALLGAQGEAGRAAERGLKFLRSVLSDLPTLPDMPAIELISASLIHSVNARVEEPLPLPEVFDDGRFELVRAAFRERIEVPRKLLHALEIVGAEAAGLPGIRPEYTGTVGASPAATAAWLGTGEPDAFHPGRRFLETAARPHGGPVPVGLPVTVFERGWVLAGLARAGVAFDAHPELLRSLTELLGADGTPAAAGLPADADTTAGALYASALLGHPVSPDVLWPYEAETHFATWPGEEGSSVTTNAHVLEAFGAYDAVRPAPRFRAAVVKTVTWLCGQQSADGHWTDRWHVSPYYAGHAAALALHSYGGDQARPAVERAVRWVRDTQHPDGSWGWWGGTAEETAYAVQLLALTADPTDDDLDRALGRAGAYLASCDVEHPPLWHDKDLYTPVAIVRGAVVAALALLGGRPSVGGVDETSPTKGAISVTG</sequence>
<dbReference type="Pfam" id="PF13243">
    <property type="entry name" value="SQHop_cyclase_C"/>
    <property type="match status" value="1"/>
</dbReference>